<reference evidence="10" key="2">
    <citation type="submission" date="2023-11" db="UniProtKB">
        <authorList>
            <consortium name="WormBaseParasite"/>
        </authorList>
    </citation>
    <scope>IDENTIFICATION</scope>
</reference>
<dbReference type="WBParaSite" id="SRDH1_73430.1">
    <property type="protein sequence ID" value="SRDH1_73430.1"/>
    <property type="gene ID" value="SRDH1_73430"/>
</dbReference>
<dbReference type="InterPro" id="IPR001594">
    <property type="entry name" value="Palmitoyltrfase_DHHC"/>
</dbReference>
<evidence type="ECO:0000256" key="3">
    <source>
        <dbReference type="ARBA" id="ARBA00022692"/>
    </source>
</evidence>
<evidence type="ECO:0000256" key="4">
    <source>
        <dbReference type="ARBA" id="ARBA00022989"/>
    </source>
</evidence>
<feature type="domain" description="Palmitoyltransferase DHHC" evidence="8">
    <location>
        <begin position="128"/>
        <end position="248"/>
    </location>
</feature>
<evidence type="ECO:0000256" key="1">
    <source>
        <dbReference type="ARBA" id="ARBA00004141"/>
    </source>
</evidence>
<feature type="transmembrane region" description="Helical" evidence="7">
    <location>
        <begin position="173"/>
        <end position="196"/>
    </location>
</feature>
<dbReference type="PANTHER" id="PTHR12246">
    <property type="entry name" value="PALMITOYLTRANSFERASE ZDHHC16"/>
    <property type="match status" value="1"/>
</dbReference>
<proteinExistence type="inferred from homology"/>
<evidence type="ECO:0000256" key="5">
    <source>
        <dbReference type="ARBA" id="ARBA00023136"/>
    </source>
</evidence>
<evidence type="ECO:0000259" key="8">
    <source>
        <dbReference type="Pfam" id="PF01529"/>
    </source>
</evidence>
<name>A0AA85G2M2_9TREM</name>
<evidence type="ECO:0000313" key="9">
    <source>
        <dbReference type="Proteomes" id="UP000050792"/>
    </source>
</evidence>
<keyword evidence="3 7" id="KW-0812">Transmembrane</keyword>
<keyword evidence="9" id="KW-1185">Reference proteome</keyword>
<keyword evidence="2 7" id="KW-0808">Transferase</keyword>
<feature type="transmembrane region" description="Helical" evidence="7">
    <location>
        <begin position="16"/>
        <end position="36"/>
    </location>
</feature>
<dbReference type="AlphaFoldDB" id="A0AA85G2M2"/>
<comment type="subcellular location">
    <subcellularLocation>
        <location evidence="1">Membrane</location>
        <topology evidence="1">Multi-pass membrane protein</topology>
    </subcellularLocation>
</comment>
<comment type="catalytic activity">
    <reaction evidence="7">
        <text>L-cysteinyl-[protein] + hexadecanoyl-CoA = S-hexadecanoyl-L-cysteinyl-[protein] + CoA</text>
        <dbReference type="Rhea" id="RHEA:36683"/>
        <dbReference type="Rhea" id="RHEA-COMP:10131"/>
        <dbReference type="Rhea" id="RHEA-COMP:11032"/>
        <dbReference type="ChEBI" id="CHEBI:29950"/>
        <dbReference type="ChEBI" id="CHEBI:57287"/>
        <dbReference type="ChEBI" id="CHEBI:57379"/>
        <dbReference type="ChEBI" id="CHEBI:74151"/>
        <dbReference type="EC" id="2.3.1.225"/>
    </reaction>
</comment>
<sequence length="335" mass="38261">MACCNNKGAINKCQKIFGWVPVVFILLVAGWSYYAYVYSLCIVQVTSVVEKVFFLIFFHLFLILFCWSYLKAILVPPIQPPKQFHLTSSEWESLNAAVGKESEQNAILEAIVTERNLPVYLSGSDGKIRVCNVCALIKPDRSHHCSTCGVCLLKMDHHCPWTNNCIGFHNHKYFIVFLSWGVVYCFFIICTSASYFAEFWRYPNNISVDRFQVLFLFIVAAMFGLCQLGLASYHMYLVGINLSTLETFHYPRLRGGQPDKTLFNLGIKENFRETFGSAFQLAILPVFTTLGDGVNWRYRVDQYLQNNNLEVGHTNSSVLLTSKIPNNNNNSNRDE</sequence>
<comment type="domain">
    <text evidence="7">The DHHC domain is required for palmitoyltransferase activity.</text>
</comment>
<evidence type="ECO:0000256" key="7">
    <source>
        <dbReference type="RuleBase" id="RU079119"/>
    </source>
</evidence>
<keyword evidence="5 7" id="KW-0472">Membrane</keyword>
<dbReference type="Proteomes" id="UP000050792">
    <property type="component" value="Unassembled WGS sequence"/>
</dbReference>
<dbReference type="GO" id="GO:0019706">
    <property type="term" value="F:protein-cysteine S-palmitoyltransferase activity"/>
    <property type="evidence" value="ECO:0007669"/>
    <property type="project" value="UniProtKB-EC"/>
</dbReference>
<comment type="similarity">
    <text evidence="7">Belongs to the DHHC palmitoyltransferase family.</text>
</comment>
<evidence type="ECO:0000313" key="10">
    <source>
        <dbReference type="WBParaSite" id="SRDH1_73430.1"/>
    </source>
</evidence>
<dbReference type="EC" id="2.3.1.225" evidence="7"/>
<dbReference type="GO" id="GO:0016020">
    <property type="term" value="C:membrane"/>
    <property type="evidence" value="ECO:0007669"/>
    <property type="project" value="UniProtKB-SubCell"/>
</dbReference>
<keyword evidence="4 7" id="KW-1133">Transmembrane helix</keyword>
<organism evidence="9 10">
    <name type="scientific">Schistosoma rodhaini</name>
    <dbReference type="NCBI Taxonomy" id="6188"/>
    <lineage>
        <taxon>Eukaryota</taxon>
        <taxon>Metazoa</taxon>
        <taxon>Spiralia</taxon>
        <taxon>Lophotrochozoa</taxon>
        <taxon>Platyhelminthes</taxon>
        <taxon>Trematoda</taxon>
        <taxon>Digenea</taxon>
        <taxon>Strigeidida</taxon>
        <taxon>Schistosomatoidea</taxon>
        <taxon>Schistosomatidae</taxon>
        <taxon>Schistosoma</taxon>
    </lineage>
</organism>
<dbReference type="Pfam" id="PF01529">
    <property type="entry name" value="DHHC"/>
    <property type="match status" value="1"/>
</dbReference>
<dbReference type="InterPro" id="IPR039859">
    <property type="entry name" value="PFA4/ZDH16/20/ERF2-like"/>
</dbReference>
<keyword evidence="6 7" id="KW-0012">Acyltransferase</keyword>
<reference evidence="9" key="1">
    <citation type="submission" date="2022-06" db="EMBL/GenBank/DDBJ databases">
        <authorList>
            <person name="Berger JAMES D."/>
            <person name="Berger JAMES D."/>
        </authorList>
    </citation>
    <scope>NUCLEOTIDE SEQUENCE [LARGE SCALE GENOMIC DNA]</scope>
</reference>
<evidence type="ECO:0000256" key="2">
    <source>
        <dbReference type="ARBA" id="ARBA00022679"/>
    </source>
</evidence>
<protein>
    <recommendedName>
        <fullName evidence="7">Palmitoyltransferase</fullName>
        <ecNumber evidence="7">2.3.1.225</ecNumber>
    </recommendedName>
</protein>
<accession>A0AA85G2M2</accession>
<feature type="transmembrane region" description="Helical" evidence="7">
    <location>
        <begin position="211"/>
        <end position="233"/>
    </location>
</feature>
<feature type="transmembrane region" description="Helical" evidence="7">
    <location>
        <begin position="52"/>
        <end position="70"/>
    </location>
</feature>
<evidence type="ECO:0000256" key="6">
    <source>
        <dbReference type="ARBA" id="ARBA00023315"/>
    </source>
</evidence>
<dbReference type="PROSITE" id="PS50216">
    <property type="entry name" value="DHHC"/>
    <property type="match status" value="1"/>
</dbReference>